<dbReference type="EMBL" id="CP001819">
    <property type="protein sequence ID" value="ACZ22600.1"/>
    <property type="molecule type" value="Genomic_DNA"/>
</dbReference>
<dbReference type="GO" id="GO:0005886">
    <property type="term" value="C:plasma membrane"/>
    <property type="evidence" value="ECO:0007669"/>
    <property type="project" value="UniProtKB-SubCell"/>
</dbReference>
<dbReference type="GO" id="GO:0008324">
    <property type="term" value="F:monoatomic cation transmembrane transporter activity"/>
    <property type="evidence" value="ECO:0007669"/>
    <property type="project" value="InterPro"/>
</dbReference>
<keyword evidence="4" id="KW-0812">Transmembrane</keyword>
<evidence type="ECO:0000256" key="4">
    <source>
        <dbReference type="ARBA" id="ARBA00022692"/>
    </source>
</evidence>
<comment type="subcellular location">
    <subcellularLocation>
        <location evidence="1">Cell membrane</location>
        <topology evidence="1">Multi-pass membrane protein</topology>
    </subcellularLocation>
</comment>
<evidence type="ECO:0000256" key="5">
    <source>
        <dbReference type="ARBA" id="ARBA00022989"/>
    </source>
</evidence>
<evidence type="ECO:0000313" key="7">
    <source>
        <dbReference type="EMBL" id="ACZ22600.1"/>
    </source>
</evidence>
<dbReference type="PANTHER" id="PTHR34584:SF1">
    <property type="entry name" value="NA(+)_H(+) ANTIPORTER SUBUNIT E1"/>
    <property type="match status" value="1"/>
</dbReference>
<dbReference type="eggNOG" id="COG1863">
    <property type="taxonomic scope" value="Bacteria"/>
</dbReference>
<dbReference type="Proteomes" id="UP000000322">
    <property type="component" value="Chromosome"/>
</dbReference>
<dbReference type="KEGG" id="ske:Sked_26960"/>
<dbReference type="RefSeq" id="WP_012867669.1">
    <property type="nucleotide sequence ID" value="NC_013521.1"/>
</dbReference>
<dbReference type="InterPro" id="IPR002758">
    <property type="entry name" value="Cation_antiport_E"/>
</dbReference>
<gene>
    <name evidence="7" type="ordered locus">Sked_26960</name>
</gene>
<sequence>MSTLTWPLRLAWFAAWYLKEIVVSNVTVLRDNLTPGQAGTPGIALFPTRCRTDTELTLLAALITLTPGTLTLGTAPHGAPEDPRVLYVHGIYHPDADALRADLAVMESRMLHALRREGVAR</sequence>
<keyword evidence="6" id="KW-0472">Membrane</keyword>
<dbReference type="PANTHER" id="PTHR34584">
    <property type="entry name" value="NA(+)/H(+) ANTIPORTER SUBUNIT E1"/>
    <property type="match status" value="1"/>
</dbReference>
<evidence type="ECO:0000256" key="3">
    <source>
        <dbReference type="ARBA" id="ARBA00022475"/>
    </source>
</evidence>
<comment type="similarity">
    <text evidence="2">Belongs to the CPA3 antiporters (TC 2.A.63) subunit E family.</text>
</comment>
<proteinExistence type="inferred from homology"/>
<dbReference type="HOGENOM" id="CLU_086615_6_0_11"/>
<evidence type="ECO:0000256" key="1">
    <source>
        <dbReference type="ARBA" id="ARBA00004651"/>
    </source>
</evidence>
<keyword evidence="3" id="KW-1003">Cell membrane</keyword>
<dbReference type="Pfam" id="PF01899">
    <property type="entry name" value="MNHE"/>
    <property type="match status" value="1"/>
</dbReference>
<reference evidence="7 8" key="1">
    <citation type="journal article" date="2009" name="Stand. Genomic Sci.">
        <title>Complete genome sequence of Sanguibacter keddieii type strain (ST-74).</title>
        <authorList>
            <person name="Ivanova N."/>
            <person name="Sikorski J."/>
            <person name="Sims D."/>
            <person name="Brettin T."/>
            <person name="Detter J.C."/>
            <person name="Han C."/>
            <person name="Lapidus A."/>
            <person name="Copeland A."/>
            <person name="Glavina Del Rio T."/>
            <person name="Nolan M."/>
            <person name="Chen F."/>
            <person name="Lucas S."/>
            <person name="Tice H."/>
            <person name="Cheng J.F."/>
            <person name="Bruce D."/>
            <person name="Goodwin L."/>
            <person name="Pitluck S."/>
            <person name="Pati A."/>
            <person name="Mavromatis K."/>
            <person name="Chen A."/>
            <person name="Palaniappan K."/>
            <person name="D'haeseleer P."/>
            <person name="Chain P."/>
            <person name="Bristow J."/>
            <person name="Eisen J.A."/>
            <person name="Markowitz V."/>
            <person name="Hugenholtz P."/>
            <person name="Goker M."/>
            <person name="Pukall R."/>
            <person name="Klenk H.P."/>
            <person name="Kyrpides N.C."/>
        </authorList>
    </citation>
    <scope>NUCLEOTIDE SEQUENCE [LARGE SCALE GENOMIC DNA]</scope>
    <source>
        <strain evidence="8">ATCC 51767 / DSM 10542 / NCFB 3025 / ST-74</strain>
    </source>
</reference>
<organism evidence="7 8">
    <name type="scientific">Sanguibacter keddieii (strain ATCC 51767 / DSM 10542 / NCFB 3025 / ST-74)</name>
    <dbReference type="NCBI Taxonomy" id="446469"/>
    <lineage>
        <taxon>Bacteria</taxon>
        <taxon>Bacillati</taxon>
        <taxon>Actinomycetota</taxon>
        <taxon>Actinomycetes</taxon>
        <taxon>Micrococcales</taxon>
        <taxon>Sanguibacteraceae</taxon>
        <taxon>Sanguibacter</taxon>
    </lineage>
</organism>
<dbReference type="AlphaFoldDB" id="D1BKX3"/>
<evidence type="ECO:0000256" key="6">
    <source>
        <dbReference type="ARBA" id="ARBA00023136"/>
    </source>
</evidence>
<keyword evidence="8" id="KW-1185">Reference proteome</keyword>
<dbReference type="STRING" id="446469.Sked_26960"/>
<keyword evidence="5" id="KW-1133">Transmembrane helix</keyword>
<protein>
    <submittedName>
        <fullName evidence="7">Multisubunit Na+/H+ antiporter, MnhE subunit</fullName>
    </submittedName>
</protein>
<evidence type="ECO:0000256" key="2">
    <source>
        <dbReference type="ARBA" id="ARBA00006228"/>
    </source>
</evidence>
<accession>D1BKX3</accession>
<evidence type="ECO:0000313" key="8">
    <source>
        <dbReference type="Proteomes" id="UP000000322"/>
    </source>
</evidence>
<name>D1BKX3_SANKS</name>